<reference evidence="1 2" key="1">
    <citation type="submission" date="2018-05" db="EMBL/GenBank/DDBJ databases">
        <title>Isolation and characterization of genus Methanoculleus species and their viruses from deep sea marine sediment offshore southwestern Taiwan.</title>
        <authorList>
            <person name="Wei W.-H."/>
            <person name="Chen W.-C."/>
            <person name="Lai M.-C."/>
            <person name="Chen S.-C."/>
        </authorList>
    </citation>
    <scope>NUCLEOTIDE SEQUENCE [LARGE SCALE GENOMIC DNA]</scope>
    <source>
        <strain evidence="1 2">CWC-02</strain>
    </source>
</reference>
<comment type="caution">
    <text evidence="1">The sequence shown here is derived from an EMBL/GenBank/DDBJ whole genome shotgun (WGS) entry which is preliminary data.</text>
</comment>
<dbReference type="AlphaFoldDB" id="A0ABD4T9U8"/>
<dbReference type="Proteomes" id="UP001523230">
    <property type="component" value="Unassembled WGS sequence"/>
</dbReference>
<evidence type="ECO:0000313" key="2">
    <source>
        <dbReference type="Proteomes" id="UP001523230"/>
    </source>
</evidence>
<organism evidence="1 2">
    <name type="scientific">Methanoculleus oceani</name>
    <dbReference type="NCBI Taxonomy" id="2184756"/>
    <lineage>
        <taxon>Archaea</taxon>
        <taxon>Methanobacteriati</taxon>
        <taxon>Methanobacteriota</taxon>
        <taxon>Stenosarchaea group</taxon>
        <taxon>Methanomicrobia</taxon>
        <taxon>Methanomicrobiales</taxon>
        <taxon>Methanomicrobiaceae</taxon>
        <taxon>Methanoculleus</taxon>
    </lineage>
</organism>
<protein>
    <submittedName>
        <fullName evidence="1">Uncharacterized protein</fullName>
    </submittedName>
</protein>
<evidence type="ECO:0000313" key="1">
    <source>
        <dbReference type="EMBL" id="MCM2465026.1"/>
    </source>
</evidence>
<accession>A0ABD4T9U8</accession>
<proteinExistence type="predicted"/>
<name>A0ABD4T9U8_9EURY</name>
<dbReference type="EMBL" id="QFDM01000001">
    <property type="protein sequence ID" value="MCM2465026.1"/>
    <property type="molecule type" value="Genomic_DNA"/>
</dbReference>
<gene>
    <name evidence="1" type="ORF">DIC75_01625</name>
</gene>
<sequence length="98" mass="9858">MIVTAKRPLTAIEVFGGDVLFDERLITSGGRRCREDDHPFGSAAAGTAACTPGPSASLALAVTKSTTPGGSSGGAPPAPWLTALLTLAGAALLPRSRR</sequence>
<keyword evidence="2" id="KW-1185">Reference proteome</keyword>